<reference evidence="2 3" key="1">
    <citation type="submission" date="2014-04" db="EMBL/GenBank/DDBJ databases">
        <authorList>
            <consortium name="DOE Joint Genome Institute"/>
            <person name="Kuo A."/>
            <person name="Gay G."/>
            <person name="Dore J."/>
            <person name="Kohler A."/>
            <person name="Nagy L.G."/>
            <person name="Floudas D."/>
            <person name="Copeland A."/>
            <person name="Barry K.W."/>
            <person name="Cichocki N."/>
            <person name="Veneault-Fourrey C."/>
            <person name="LaButti K."/>
            <person name="Lindquist E.A."/>
            <person name="Lipzen A."/>
            <person name="Lundell T."/>
            <person name="Morin E."/>
            <person name="Murat C."/>
            <person name="Sun H."/>
            <person name="Tunlid A."/>
            <person name="Henrissat B."/>
            <person name="Grigoriev I.V."/>
            <person name="Hibbett D.S."/>
            <person name="Martin F."/>
            <person name="Nordberg H.P."/>
            <person name="Cantor M.N."/>
            <person name="Hua S.X."/>
        </authorList>
    </citation>
    <scope>NUCLEOTIDE SEQUENCE [LARGE SCALE GENOMIC DNA]</scope>
    <source>
        <strain evidence="3">h7</strain>
    </source>
</reference>
<evidence type="ECO:0000256" key="1">
    <source>
        <dbReference type="SAM" id="MobiDB-lite"/>
    </source>
</evidence>
<proteinExistence type="predicted"/>
<name>A0A0C3BNP9_HEBCY</name>
<accession>A0A0C3BNP9</accession>
<keyword evidence="3" id="KW-1185">Reference proteome</keyword>
<dbReference type="EMBL" id="KN831791">
    <property type="protein sequence ID" value="KIM38290.1"/>
    <property type="molecule type" value="Genomic_DNA"/>
</dbReference>
<sequence length="755" mass="87527">MTDFNALRCRFHESAITIYSVEHDWTTWVGLNHDVDVIPTKINLYKDHPDRDFANEKTTESGKYIDLEWAREPDWFRIETWWRGWIPTGGGTDFSPWYLDLDALAPYATASNCYAFTDTIREEMKKGLRDLQEGIDAILEEHAPPPMTNEFSTGHSPRSVTSGSRRRTPNAPRWTEQDGFADWQAIDLPFWLYYSLPIYYTWGFDEKNDPRFSRLHPQLIELADDDHSLVQEGIGLTLEADLLRAAAASWNYDDYLTTKPVIAGSLSSYDSDSKFTVIDFEGWGRHYIHEDEAPAYATQFHFTTSTDEESGHPITVFWRWKPREYISPRQIFEKQESRAVSYARRSALWYIREMHAHALTPSPTRSYHLVTGAQVYGDTSSLEKRLAERAWDTDSNPYAEGDDMSLDASEIEEPARRTLKEHLDVRMAPRQDRQLPARPSLSNMTMWKNFAPPSHTRRSRSPTARSPILRNMPPHQRPATIFRIAYQEIAGKLTYIERLFPVVDPGNWNTQFLCIGYLHVPDWHIQVRMRFFANCVPSIRHIRTILSIAVEHKMSFQIAIRAEDFHFFGADVLSQIDQRLVKAMYKPGFTEPQLSYSSPSAFVNAYIGKLADILRRPHARTFIGLGGPFSWLAQRWGGTDLVDRFMEGPSIQVTRYFSSQNDSGEDRALGIHWDCVSDQEIEFLFGYIPADKWNPERWLYPPISILDEACDHWTGEWNVGMEEIFRHITSQVTRNPTTAAPKTRRGWMEFLRSYN</sequence>
<dbReference type="Proteomes" id="UP000053424">
    <property type="component" value="Unassembled WGS sequence"/>
</dbReference>
<reference evidence="3" key="2">
    <citation type="submission" date="2015-01" db="EMBL/GenBank/DDBJ databases">
        <title>Evolutionary Origins and Diversification of the Mycorrhizal Mutualists.</title>
        <authorList>
            <consortium name="DOE Joint Genome Institute"/>
            <consortium name="Mycorrhizal Genomics Consortium"/>
            <person name="Kohler A."/>
            <person name="Kuo A."/>
            <person name="Nagy L.G."/>
            <person name="Floudas D."/>
            <person name="Copeland A."/>
            <person name="Barry K.W."/>
            <person name="Cichocki N."/>
            <person name="Veneault-Fourrey C."/>
            <person name="LaButti K."/>
            <person name="Lindquist E.A."/>
            <person name="Lipzen A."/>
            <person name="Lundell T."/>
            <person name="Morin E."/>
            <person name="Murat C."/>
            <person name="Riley R."/>
            <person name="Ohm R."/>
            <person name="Sun H."/>
            <person name="Tunlid A."/>
            <person name="Henrissat B."/>
            <person name="Grigoriev I.V."/>
            <person name="Hibbett D.S."/>
            <person name="Martin F."/>
        </authorList>
    </citation>
    <scope>NUCLEOTIDE SEQUENCE [LARGE SCALE GENOMIC DNA]</scope>
    <source>
        <strain evidence="3">h7</strain>
    </source>
</reference>
<feature type="compositionally biased region" description="Polar residues" evidence="1">
    <location>
        <begin position="149"/>
        <end position="163"/>
    </location>
</feature>
<organism evidence="2 3">
    <name type="scientific">Hebeloma cylindrosporum</name>
    <dbReference type="NCBI Taxonomy" id="76867"/>
    <lineage>
        <taxon>Eukaryota</taxon>
        <taxon>Fungi</taxon>
        <taxon>Dikarya</taxon>
        <taxon>Basidiomycota</taxon>
        <taxon>Agaricomycotina</taxon>
        <taxon>Agaricomycetes</taxon>
        <taxon>Agaricomycetidae</taxon>
        <taxon>Agaricales</taxon>
        <taxon>Agaricineae</taxon>
        <taxon>Hymenogastraceae</taxon>
        <taxon>Hebeloma</taxon>
    </lineage>
</organism>
<feature type="region of interest" description="Disordered" evidence="1">
    <location>
        <begin position="444"/>
        <end position="474"/>
    </location>
</feature>
<feature type="region of interest" description="Disordered" evidence="1">
    <location>
        <begin position="143"/>
        <end position="173"/>
    </location>
</feature>
<dbReference type="AlphaFoldDB" id="A0A0C3BNP9"/>
<dbReference type="HOGENOM" id="CLU_016547_0_0_1"/>
<dbReference type="OrthoDB" id="2921818at2759"/>
<gene>
    <name evidence="2" type="ORF">M413DRAFT_12781</name>
</gene>
<evidence type="ECO:0000313" key="3">
    <source>
        <dbReference type="Proteomes" id="UP000053424"/>
    </source>
</evidence>
<protein>
    <submittedName>
        <fullName evidence="2">Uncharacterized protein</fullName>
    </submittedName>
</protein>
<evidence type="ECO:0000313" key="2">
    <source>
        <dbReference type="EMBL" id="KIM38290.1"/>
    </source>
</evidence>